<dbReference type="PANTHER" id="PTHR43691:SF11">
    <property type="entry name" value="FI09636P-RELATED"/>
    <property type="match status" value="1"/>
</dbReference>
<dbReference type="eggNOG" id="COG2820">
    <property type="taxonomic scope" value="Bacteria"/>
</dbReference>
<dbReference type="CDD" id="cd09007">
    <property type="entry name" value="NP-I_spr0068"/>
    <property type="match status" value="1"/>
</dbReference>
<feature type="domain" description="Nucleoside phosphorylase" evidence="5">
    <location>
        <begin position="54"/>
        <end position="245"/>
    </location>
</feature>
<evidence type="ECO:0000313" key="6">
    <source>
        <dbReference type="EMBL" id="AEB10498.1"/>
    </source>
</evidence>
<organism evidence="6 7">
    <name type="scientific">Desulfobacca acetoxidans (strain ATCC 700848 / DSM 11109 / ASRB2)</name>
    <dbReference type="NCBI Taxonomy" id="880072"/>
    <lineage>
        <taxon>Bacteria</taxon>
        <taxon>Pseudomonadati</taxon>
        <taxon>Thermodesulfobacteriota</taxon>
        <taxon>Desulfobaccia</taxon>
        <taxon>Desulfobaccales</taxon>
        <taxon>Desulfobaccaceae</taxon>
        <taxon>Desulfobacca</taxon>
    </lineage>
</organism>
<feature type="region of interest" description="Disordered" evidence="4">
    <location>
        <begin position="1"/>
        <end position="21"/>
    </location>
</feature>
<dbReference type="PANTHER" id="PTHR43691">
    <property type="entry name" value="URIDINE PHOSPHORYLASE"/>
    <property type="match status" value="1"/>
</dbReference>
<dbReference type="InterPro" id="IPR000845">
    <property type="entry name" value="Nucleoside_phosphorylase_d"/>
</dbReference>
<dbReference type="GO" id="GO:0005829">
    <property type="term" value="C:cytosol"/>
    <property type="evidence" value="ECO:0007669"/>
    <property type="project" value="TreeGrafter"/>
</dbReference>
<proteinExistence type="predicted"/>
<name>F2NIM3_DESAR</name>
<reference evidence="6 7" key="1">
    <citation type="journal article" date="2011" name="Stand. Genomic Sci.">
        <title>Complete genome sequence of the acetate-degrading sulfate reducer Desulfobacca acetoxidans type strain (ASRB2).</title>
        <authorList>
            <person name="Goker M."/>
            <person name="Teshima H."/>
            <person name="Lapidus A."/>
            <person name="Nolan M."/>
            <person name="Lucas S."/>
            <person name="Hammon N."/>
            <person name="Deshpande S."/>
            <person name="Cheng J.F."/>
            <person name="Tapia R."/>
            <person name="Han C."/>
            <person name="Goodwin L."/>
            <person name="Pitluck S."/>
            <person name="Huntemann M."/>
            <person name="Liolios K."/>
            <person name="Ivanova N."/>
            <person name="Pagani I."/>
            <person name="Mavromatis K."/>
            <person name="Ovchinikova G."/>
            <person name="Pati A."/>
            <person name="Chen A."/>
            <person name="Palaniappan K."/>
            <person name="Land M."/>
            <person name="Hauser L."/>
            <person name="Brambilla E.M."/>
            <person name="Rohde M."/>
            <person name="Spring S."/>
            <person name="Detter J.C."/>
            <person name="Woyke T."/>
            <person name="Bristow J."/>
            <person name="Eisen J.A."/>
            <person name="Markowitz V."/>
            <person name="Hugenholtz P."/>
            <person name="Kyrpides N.C."/>
            <person name="Klenk H.P."/>
        </authorList>
    </citation>
    <scope>NUCLEOTIDE SEQUENCE [LARGE SCALE GENOMIC DNA]</scope>
    <source>
        <strain evidence="7">ATCC 700848 / DSM 11109 / ASRB2</strain>
    </source>
</reference>
<dbReference type="OrthoDB" id="7945729at2"/>
<sequence>MSYLTPPESEEAVITPRRGGTEAPVAPRTLMTFTRPDYFEVCRLAQAKGQARTFADCPVREGCWQGEAITLAGPVLGAPFAVMVLEKLLALGARIVIALGWCGSLRPEVTIGELVLPERAYSEEGTSAHYPGADLEPRPDLRLFQSLNEQLLQSAATFHTGQVWTTDAIYRETKYKVETYGARGMLAVEMEMSALFNVAQYRGAALAGLLVVSDELFNLKWRHGARQEVFQQSRRLAAAVALDALASFQTVATA</sequence>
<dbReference type="Proteomes" id="UP000000483">
    <property type="component" value="Chromosome"/>
</dbReference>
<keyword evidence="7" id="KW-1185">Reference proteome</keyword>
<dbReference type="KEGG" id="dao:Desac_2683"/>
<reference evidence="7" key="2">
    <citation type="submission" date="2011-03" db="EMBL/GenBank/DDBJ databases">
        <title>The complete genome of Desulfobacca acetoxidans DSM 11109.</title>
        <authorList>
            <consortium name="US DOE Joint Genome Institute (JGI-PGF)"/>
            <person name="Lucas S."/>
            <person name="Copeland A."/>
            <person name="Lapidus A."/>
            <person name="Bruce D."/>
            <person name="Goodwin L."/>
            <person name="Pitluck S."/>
            <person name="Peters L."/>
            <person name="Kyrpides N."/>
            <person name="Mavromatis K."/>
            <person name="Ivanova N."/>
            <person name="Ovchinnikova G."/>
            <person name="Teshima H."/>
            <person name="Detter J.C."/>
            <person name="Han C."/>
            <person name="Land M."/>
            <person name="Hauser L."/>
            <person name="Markowitz V."/>
            <person name="Cheng J.-F."/>
            <person name="Hugenholtz P."/>
            <person name="Woyke T."/>
            <person name="Wu D."/>
            <person name="Spring S."/>
            <person name="Schueler E."/>
            <person name="Brambilla E."/>
            <person name="Klenk H.-P."/>
            <person name="Eisen J.A."/>
        </authorList>
    </citation>
    <scope>NUCLEOTIDE SEQUENCE [LARGE SCALE GENOMIC DNA]</scope>
    <source>
        <strain evidence="7">ATCC 700848 / DSM 11109 / ASRB2</strain>
    </source>
</reference>
<dbReference type="GO" id="GO:0004850">
    <property type="term" value="F:uridine phosphorylase activity"/>
    <property type="evidence" value="ECO:0007669"/>
    <property type="project" value="UniProtKB-EC"/>
</dbReference>
<protein>
    <recommendedName>
        <fullName evidence="2">Uridine phosphorylase</fullName>
        <ecNumber evidence="1">2.4.2.3</ecNumber>
    </recommendedName>
</protein>
<evidence type="ECO:0000259" key="5">
    <source>
        <dbReference type="Pfam" id="PF01048"/>
    </source>
</evidence>
<dbReference type="Gene3D" id="3.40.50.1580">
    <property type="entry name" value="Nucleoside phosphorylase domain"/>
    <property type="match status" value="1"/>
</dbReference>
<dbReference type="EMBL" id="CP002629">
    <property type="protein sequence ID" value="AEB10498.1"/>
    <property type="molecule type" value="Genomic_DNA"/>
</dbReference>
<dbReference type="AlphaFoldDB" id="F2NIM3"/>
<dbReference type="RefSeq" id="WP_013707607.1">
    <property type="nucleotide sequence ID" value="NC_015388.1"/>
</dbReference>
<dbReference type="InterPro" id="IPR035994">
    <property type="entry name" value="Nucleoside_phosphorylase_sf"/>
</dbReference>
<comment type="catalytic activity">
    <reaction evidence="3">
        <text>uridine + phosphate = alpha-D-ribose 1-phosphate + uracil</text>
        <dbReference type="Rhea" id="RHEA:24388"/>
        <dbReference type="ChEBI" id="CHEBI:16704"/>
        <dbReference type="ChEBI" id="CHEBI:17568"/>
        <dbReference type="ChEBI" id="CHEBI:43474"/>
        <dbReference type="ChEBI" id="CHEBI:57720"/>
        <dbReference type="EC" id="2.4.2.3"/>
    </reaction>
</comment>
<evidence type="ECO:0000256" key="1">
    <source>
        <dbReference type="ARBA" id="ARBA00011888"/>
    </source>
</evidence>
<gene>
    <name evidence="6" type="ordered locus">Desac_2683</name>
</gene>
<evidence type="ECO:0000313" key="7">
    <source>
        <dbReference type="Proteomes" id="UP000000483"/>
    </source>
</evidence>
<accession>F2NIM3</accession>
<dbReference type="HOGENOM" id="CLU_068457_1_0_7"/>
<dbReference type="STRING" id="880072.Desac_2683"/>
<evidence type="ECO:0000256" key="4">
    <source>
        <dbReference type="SAM" id="MobiDB-lite"/>
    </source>
</evidence>
<dbReference type="EC" id="2.4.2.3" evidence="1"/>
<evidence type="ECO:0000256" key="2">
    <source>
        <dbReference type="ARBA" id="ARBA00021980"/>
    </source>
</evidence>
<dbReference type="SUPFAM" id="SSF53167">
    <property type="entry name" value="Purine and uridine phosphorylases"/>
    <property type="match status" value="1"/>
</dbReference>
<dbReference type="GO" id="GO:0009116">
    <property type="term" value="P:nucleoside metabolic process"/>
    <property type="evidence" value="ECO:0007669"/>
    <property type="project" value="InterPro"/>
</dbReference>
<evidence type="ECO:0000256" key="3">
    <source>
        <dbReference type="ARBA" id="ARBA00048447"/>
    </source>
</evidence>
<dbReference type="Pfam" id="PF01048">
    <property type="entry name" value="PNP_UDP_1"/>
    <property type="match status" value="1"/>
</dbReference>